<protein>
    <recommendedName>
        <fullName evidence="2">Methyltransferase domain-containing protein</fullName>
    </recommendedName>
</protein>
<dbReference type="PANTHER" id="PTHR12496:SF0">
    <property type="entry name" value="METHYLTRANSFERASE DOMAIN-CONTAINING PROTEIN"/>
    <property type="match status" value="1"/>
</dbReference>
<dbReference type="InterPro" id="IPR052220">
    <property type="entry name" value="METTL25"/>
</dbReference>
<feature type="region of interest" description="Disordered" evidence="1">
    <location>
        <begin position="384"/>
        <end position="403"/>
    </location>
</feature>
<keyword evidence="4" id="KW-1185">Reference proteome</keyword>
<feature type="compositionally biased region" description="Pro residues" evidence="1">
    <location>
        <begin position="244"/>
        <end position="263"/>
    </location>
</feature>
<dbReference type="OrthoDB" id="10258156at2759"/>
<reference evidence="3 4" key="1">
    <citation type="submission" date="2016-03" db="EMBL/GenBank/DDBJ databases">
        <authorList>
            <person name="Ploux O."/>
        </authorList>
    </citation>
    <scope>NUCLEOTIDE SEQUENCE [LARGE SCALE GENOMIC DNA]</scope>
    <source>
        <strain evidence="3 4">URUG2</strain>
    </source>
</reference>
<dbReference type="Pfam" id="PF13679">
    <property type="entry name" value="Methyltransf_32"/>
    <property type="match status" value="1"/>
</dbReference>
<evidence type="ECO:0000259" key="2">
    <source>
        <dbReference type="Pfam" id="PF13679"/>
    </source>
</evidence>
<dbReference type="Proteomes" id="UP000225277">
    <property type="component" value="Unassembled WGS sequence"/>
</dbReference>
<name>A0A2D3VD49_9PEZI</name>
<accession>A0A2D3VD49</accession>
<dbReference type="InterPro" id="IPR025714">
    <property type="entry name" value="Methyltranfer_dom"/>
</dbReference>
<dbReference type="EMBL" id="FJUY01000012">
    <property type="protein sequence ID" value="CZT21706.1"/>
    <property type="molecule type" value="Genomic_DNA"/>
</dbReference>
<proteinExistence type="predicted"/>
<sequence>MSTEMGPDKPLPYSDHFSSPEEYVESLLNFLGSNSLLGTLCGGVHILDFFTTDPPLYPRLLPQEWRQWFDATDIMDILDLLMREDMESIPQEGQWRNGPIPPNSLLQYITSVRLHLLNRSPSSSRCSLNRSLKSRPLARHVAVGMSLKKVHEVGLFAHYLDNLCQTYQTSTSQQISHLVDFGSGQNYLGRALASQPFNKNIVAIESKSENAERAREFDVMAKLAVKEKILRNKKVWRETGEHVPPTPPPEITPSASPPPTVEVPPPEGGTGTILYINHRLADGNLSDVISQIPPPSSTDPQDQNLLVTSLHSCGNLLHHGLRSLTLNPTVQIVAMVGCCYNLLTERLGPATYKLPSLRPAAHPRLSTLAEARDPNGFPMSERFCTAYPSPSSSNPHASSNPTEAEGVKLNITSRMMAVQAPGNWGPHDSESFFTRHFYRALLQRIFLDYGIITPPRGIVEEGASPAGHSSGGTPIIIGSLRKSCYVNFPAYVRGALAKLMLEKEGEKGNVFREKLAGIEDEEILRYERIYEGGKKDLSVIWALMAFSAGVVEAAIVVDRWCWLMEQEEVGEAWVESVFEYGVSPRNLVVVGVKK</sequence>
<evidence type="ECO:0000313" key="3">
    <source>
        <dbReference type="EMBL" id="CZT21706.1"/>
    </source>
</evidence>
<dbReference type="AlphaFoldDB" id="A0A2D3VD49"/>
<feature type="region of interest" description="Disordered" evidence="1">
    <location>
        <begin position="239"/>
        <end position="263"/>
    </location>
</feature>
<gene>
    <name evidence="3" type="ORF">RCC_07571</name>
</gene>
<feature type="domain" description="Methyltransferase" evidence="2">
    <location>
        <begin position="148"/>
        <end position="345"/>
    </location>
</feature>
<dbReference type="GeneID" id="35602686"/>
<organism evidence="3 4">
    <name type="scientific">Ramularia collo-cygni</name>
    <dbReference type="NCBI Taxonomy" id="112498"/>
    <lineage>
        <taxon>Eukaryota</taxon>
        <taxon>Fungi</taxon>
        <taxon>Dikarya</taxon>
        <taxon>Ascomycota</taxon>
        <taxon>Pezizomycotina</taxon>
        <taxon>Dothideomycetes</taxon>
        <taxon>Dothideomycetidae</taxon>
        <taxon>Mycosphaerellales</taxon>
        <taxon>Mycosphaerellaceae</taxon>
        <taxon>Ramularia</taxon>
    </lineage>
</organism>
<dbReference type="PANTHER" id="PTHR12496">
    <property type="entry name" value="CGI-41 METHYLTRANSFERASE"/>
    <property type="match status" value="1"/>
</dbReference>
<evidence type="ECO:0000313" key="4">
    <source>
        <dbReference type="Proteomes" id="UP000225277"/>
    </source>
</evidence>
<dbReference type="RefSeq" id="XP_023628595.1">
    <property type="nucleotide sequence ID" value="XM_023772827.1"/>
</dbReference>
<evidence type="ECO:0000256" key="1">
    <source>
        <dbReference type="SAM" id="MobiDB-lite"/>
    </source>
</evidence>
<feature type="compositionally biased region" description="Low complexity" evidence="1">
    <location>
        <begin position="388"/>
        <end position="401"/>
    </location>
</feature>
<dbReference type="STRING" id="112498.A0A2D3VD49"/>